<dbReference type="EMBL" id="CP042997">
    <property type="protein sequence ID" value="QEH33220.1"/>
    <property type="molecule type" value="Genomic_DNA"/>
</dbReference>
<dbReference type="PANTHER" id="PTHR42733:SF13">
    <property type="entry name" value="DJ-1_PFPI DOMAIN-CONTAINING PROTEIN"/>
    <property type="match status" value="1"/>
</dbReference>
<organism evidence="3 4">
    <name type="scientific">Aquisphaera giovannonii</name>
    <dbReference type="NCBI Taxonomy" id="406548"/>
    <lineage>
        <taxon>Bacteria</taxon>
        <taxon>Pseudomonadati</taxon>
        <taxon>Planctomycetota</taxon>
        <taxon>Planctomycetia</taxon>
        <taxon>Isosphaerales</taxon>
        <taxon>Isosphaeraceae</taxon>
        <taxon>Aquisphaera</taxon>
    </lineage>
</organism>
<dbReference type="Gene3D" id="3.40.50.880">
    <property type="match status" value="1"/>
</dbReference>
<sequence>MSILKGKKAAVLVEKFYEDLELWYPVLRLREAGCDVKVVGPKAGESYASKHGYPAKADVAAADVDAADLDAVIVPGGYSPDHMRRHPAMVDLVAKAAQLNKVVAAICHGPWMLCSARCLSRRKVTGFFAIKDDVVNAGGIWEDAACVRDGNIVTSRTPDDLPEFMKGIFAAMAEDM</sequence>
<dbReference type="InterPro" id="IPR029062">
    <property type="entry name" value="Class_I_gatase-like"/>
</dbReference>
<feature type="domain" description="DJ-1/PfpI" evidence="2">
    <location>
        <begin position="7"/>
        <end position="169"/>
    </location>
</feature>
<accession>A0A5B9VZW0</accession>
<dbReference type="OrthoDB" id="9800516at2"/>
<dbReference type="GO" id="GO:0008233">
    <property type="term" value="F:peptidase activity"/>
    <property type="evidence" value="ECO:0007669"/>
    <property type="project" value="UniProtKB-KW"/>
</dbReference>
<evidence type="ECO:0000259" key="2">
    <source>
        <dbReference type="Pfam" id="PF01965"/>
    </source>
</evidence>
<dbReference type="RefSeq" id="WP_148592948.1">
    <property type="nucleotide sequence ID" value="NZ_CP042997.1"/>
</dbReference>
<dbReference type="InterPro" id="IPR006286">
    <property type="entry name" value="C56_PfpI-like"/>
</dbReference>
<keyword evidence="3" id="KW-0378">Hydrolase</keyword>
<keyword evidence="3" id="KW-0645">Protease</keyword>
<dbReference type="KEGG" id="agv:OJF2_17190"/>
<proteinExistence type="inferred from homology"/>
<dbReference type="CDD" id="cd03134">
    <property type="entry name" value="GATase1_PfpI_like"/>
    <property type="match status" value="1"/>
</dbReference>
<evidence type="ECO:0000256" key="1">
    <source>
        <dbReference type="ARBA" id="ARBA00008542"/>
    </source>
</evidence>
<keyword evidence="3" id="KW-0326">Glycosidase</keyword>
<dbReference type="AlphaFoldDB" id="A0A5B9VZW0"/>
<evidence type="ECO:0000313" key="3">
    <source>
        <dbReference type="EMBL" id="QEH33220.1"/>
    </source>
</evidence>
<keyword evidence="4" id="KW-1185">Reference proteome</keyword>
<evidence type="ECO:0000313" key="4">
    <source>
        <dbReference type="Proteomes" id="UP000324233"/>
    </source>
</evidence>
<dbReference type="PROSITE" id="PS51276">
    <property type="entry name" value="PEPTIDASE_C56_PFPI"/>
    <property type="match status" value="1"/>
</dbReference>
<dbReference type="GO" id="GO:0006508">
    <property type="term" value="P:proteolysis"/>
    <property type="evidence" value="ECO:0007669"/>
    <property type="project" value="UniProtKB-KW"/>
</dbReference>
<dbReference type="InterPro" id="IPR002818">
    <property type="entry name" value="DJ-1/PfpI"/>
</dbReference>
<dbReference type="PANTHER" id="PTHR42733">
    <property type="entry name" value="DJ-1 PROTEIN"/>
    <property type="match status" value="1"/>
</dbReference>
<dbReference type="EC" id="3.2.-.-" evidence="3"/>
<dbReference type="NCBIfam" id="TIGR01382">
    <property type="entry name" value="PfpI"/>
    <property type="match status" value="1"/>
</dbReference>
<dbReference type="Proteomes" id="UP000324233">
    <property type="component" value="Chromosome"/>
</dbReference>
<dbReference type="Pfam" id="PF01965">
    <property type="entry name" value="DJ-1_PfpI"/>
    <property type="match status" value="1"/>
</dbReference>
<dbReference type="SUPFAM" id="SSF52317">
    <property type="entry name" value="Class I glutamine amidotransferase-like"/>
    <property type="match status" value="1"/>
</dbReference>
<name>A0A5B9VZW0_9BACT</name>
<reference evidence="3 4" key="1">
    <citation type="submission" date="2019-08" db="EMBL/GenBank/DDBJ databases">
        <title>Deep-cultivation of Planctomycetes and their phenomic and genomic characterization uncovers novel biology.</title>
        <authorList>
            <person name="Wiegand S."/>
            <person name="Jogler M."/>
            <person name="Boedeker C."/>
            <person name="Pinto D."/>
            <person name="Vollmers J."/>
            <person name="Rivas-Marin E."/>
            <person name="Kohn T."/>
            <person name="Peeters S.H."/>
            <person name="Heuer A."/>
            <person name="Rast P."/>
            <person name="Oberbeckmann S."/>
            <person name="Bunk B."/>
            <person name="Jeske O."/>
            <person name="Meyerdierks A."/>
            <person name="Storesund J.E."/>
            <person name="Kallscheuer N."/>
            <person name="Luecker S."/>
            <person name="Lage O.M."/>
            <person name="Pohl T."/>
            <person name="Merkel B.J."/>
            <person name="Hornburger P."/>
            <person name="Mueller R.-W."/>
            <person name="Bruemmer F."/>
            <person name="Labrenz M."/>
            <person name="Spormann A.M."/>
            <person name="Op den Camp H."/>
            <person name="Overmann J."/>
            <person name="Amann R."/>
            <person name="Jetten M.S.M."/>
            <person name="Mascher T."/>
            <person name="Medema M.H."/>
            <person name="Devos D.P."/>
            <person name="Kaster A.-K."/>
            <person name="Ovreas L."/>
            <person name="Rohde M."/>
            <person name="Galperin M.Y."/>
            <person name="Jogler C."/>
        </authorList>
    </citation>
    <scope>NUCLEOTIDE SEQUENCE [LARGE SCALE GENOMIC DNA]</scope>
    <source>
        <strain evidence="3 4">OJF2</strain>
    </source>
</reference>
<comment type="similarity">
    <text evidence="1">Belongs to the peptidase C56 family.</text>
</comment>
<protein>
    <submittedName>
        <fullName evidence="3">Cysteine protease YraA</fullName>
        <ecNumber evidence="3">3.2.-.-</ecNumber>
    </submittedName>
</protein>
<gene>
    <name evidence="3" type="primary">yraA_1</name>
    <name evidence="3" type="ORF">OJF2_17190</name>
</gene>
<dbReference type="GO" id="GO:0016798">
    <property type="term" value="F:hydrolase activity, acting on glycosyl bonds"/>
    <property type="evidence" value="ECO:0007669"/>
    <property type="project" value="UniProtKB-KW"/>
</dbReference>